<accession>A0A088RZP9</accession>
<reference evidence="2 3" key="1">
    <citation type="journal article" date="2015" name="Sci. Rep.">
        <title>The genome of Leishmania panamensis: insights into genomics of the L. (Viannia) subgenus.</title>
        <authorList>
            <person name="Llanes A."/>
            <person name="Restrepo C.M."/>
            <person name="Vecchio G.D."/>
            <person name="Anguizola F.J."/>
            <person name="Lleonart R."/>
        </authorList>
    </citation>
    <scope>NUCLEOTIDE SEQUENCE [LARGE SCALE GENOMIC DNA]</scope>
    <source>
        <strain evidence="2 3">MHOM/PA/94/PSC-1</strain>
    </source>
</reference>
<dbReference type="InterPro" id="IPR027417">
    <property type="entry name" value="P-loop_NTPase"/>
</dbReference>
<keyword evidence="2" id="KW-0378">Hydrolase</keyword>
<dbReference type="KEGG" id="lpan:LPMP_331440"/>
<evidence type="ECO:0000313" key="3">
    <source>
        <dbReference type="Proteomes" id="UP000063063"/>
    </source>
</evidence>
<feature type="compositionally biased region" description="Polar residues" evidence="1">
    <location>
        <begin position="331"/>
        <end position="342"/>
    </location>
</feature>
<proteinExistence type="predicted"/>
<dbReference type="SUPFAM" id="SSF52540">
    <property type="entry name" value="P-loop containing nucleoside triphosphate hydrolases"/>
    <property type="match status" value="1"/>
</dbReference>
<evidence type="ECO:0000256" key="1">
    <source>
        <dbReference type="SAM" id="MobiDB-lite"/>
    </source>
</evidence>
<gene>
    <name evidence="2" type="ORF">LPMP_331440</name>
</gene>
<dbReference type="Proteomes" id="UP000063063">
    <property type="component" value="Chromosome 33"/>
</dbReference>
<feature type="region of interest" description="Disordered" evidence="1">
    <location>
        <begin position="321"/>
        <end position="342"/>
    </location>
</feature>
<evidence type="ECO:0000313" key="2">
    <source>
        <dbReference type="EMBL" id="AIO01436.1"/>
    </source>
</evidence>
<dbReference type="RefSeq" id="XP_010702236.1">
    <property type="nucleotide sequence ID" value="XM_010703934.1"/>
</dbReference>
<dbReference type="AlphaFoldDB" id="A0A088RZP9"/>
<sequence>MQSTTASWETMSDSTARARVLRLRQSAAPLQDVYGAFSPWQHLSTSLPGLDSLLSVAGVCEGVSGSDDRSGVESTIGGLPVGGLHELYGPPLSGKSWLLRRVGAAYVRRMTAYRQWYHDELERVSKRAVEATLFTRKTDNEAHAAKDDEDVDSEAEDAHICANSASPSPITAMEEWDLYVCLVRGAGADSKTHSLTASPPSPSLLSPDVRSWLKELVAPFDSSSTLDRQVESIVTGPVHGYSSSHQQQHRDYAEQHIHFRVVHSPNELLAFLECLGGGAASVPSTSRVFTNTTYSAAPPVPRVALQQQLLPSQLARSSLTTAMRGQKQHRSPGTTMPSSPSFPLTCGSLPQCTWRLQRQRLLLLDGLDALWLHPSLGNHSATHTGQWFAEELHRQLRTVLLPRLGYAASDSTLLTAPSSTAAAAPMSPHPQHVLYSTVVFTNGCHGSSRGFLTAQQLEARLAGPAGGVEGWAATLPRPSGNAAWCRAVDTRCLIEPAHLGLVSILTPSFSYVRPAMAPHESSAVYQNGRRITGTFRQSTANYLESLVTVVKGGSRVAATWVLRNAADGEQEA</sequence>
<name>A0A088RZP9_LEIPA</name>
<dbReference type="GeneID" id="22578297"/>
<dbReference type="VEuPathDB" id="TriTrypDB:LPMP_331440"/>
<keyword evidence="3" id="KW-1185">Reference proteome</keyword>
<protein>
    <submittedName>
        <fullName evidence="2">Nucleoside triphosphate hydrolase, putative</fullName>
    </submittedName>
</protein>
<dbReference type="Gene3D" id="3.40.50.300">
    <property type="entry name" value="P-loop containing nucleotide triphosphate hydrolases"/>
    <property type="match status" value="1"/>
</dbReference>
<dbReference type="EMBL" id="CP009402">
    <property type="protein sequence ID" value="AIO01436.1"/>
    <property type="molecule type" value="Genomic_DNA"/>
</dbReference>
<dbReference type="VEuPathDB" id="TriTrypDB:LPAL13_330020500"/>
<organism evidence="2 3">
    <name type="scientific">Leishmania panamensis</name>
    <dbReference type="NCBI Taxonomy" id="5679"/>
    <lineage>
        <taxon>Eukaryota</taxon>
        <taxon>Discoba</taxon>
        <taxon>Euglenozoa</taxon>
        <taxon>Kinetoplastea</taxon>
        <taxon>Metakinetoplastina</taxon>
        <taxon>Trypanosomatida</taxon>
        <taxon>Trypanosomatidae</taxon>
        <taxon>Leishmaniinae</taxon>
        <taxon>Leishmania</taxon>
        <taxon>Leishmania guyanensis species complex</taxon>
    </lineage>
</organism>
<dbReference type="OrthoDB" id="273472at2759"/>
<dbReference type="eggNOG" id="ENOG502SIMD">
    <property type="taxonomic scope" value="Eukaryota"/>
</dbReference>